<dbReference type="PANTHER" id="PTHR13989:SF16">
    <property type="entry name" value="REPLICATION PROTEIN A2"/>
    <property type="match status" value="1"/>
</dbReference>
<dbReference type="PANTHER" id="PTHR13989">
    <property type="entry name" value="REPLICATION PROTEIN A-RELATED"/>
    <property type="match status" value="1"/>
</dbReference>
<dbReference type="InterPro" id="IPR040260">
    <property type="entry name" value="RFA2-like"/>
</dbReference>
<dbReference type="SMR" id="A2F9W2"/>
<protein>
    <submittedName>
        <fullName evidence="4">OB-fold nucleic acid binding domain containing protein</fullName>
    </submittedName>
</protein>
<keyword evidence="2" id="KW-0238">DNA-binding</keyword>
<evidence type="ECO:0000256" key="2">
    <source>
        <dbReference type="ARBA" id="ARBA00023125"/>
    </source>
</evidence>
<dbReference type="EMBL" id="DS113681">
    <property type="protein sequence ID" value="EAX98290.1"/>
    <property type="molecule type" value="Genomic_DNA"/>
</dbReference>
<dbReference type="GO" id="GO:0003677">
    <property type="term" value="F:DNA binding"/>
    <property type="evidence" value="ECO:0007669"/>
    <property type="project" value="UniProtKB-KW"/>
</dbReference>
<dbReference type="AlphaFoldDB" id="A2F9W2"/>
<name>A2F9W2_TRIV3</name>
<accession>A2F9W2</accession>
<comment type="subcellular location">
    <subcellularLocation>
        <location evidence="1">Nucleus</location>
    </subcellularLocation>
</comment>
<dbReference type="Gene3D" id="2.40.50.140">
    <property type="entry name" value="Nucleic acid-binding proteins"/>
    <property type="match status" value="1"/>
</dbReference>
<reference evidence="4" key="2">
    <citation type="journal article" date="2007" name="Science">
        <title>Draft genome sequence of the sexually transmitted pathogen Trichomonas vaginalis.</title>
        <authorList>
            <person name="Carlton J.M."/>
            <person name="Hirt R.P."/>
            <person name="Silva J.C."/>
            <person name="Delcher A.L."/>
            <person name="Schatz M."/>
            <person name="Zhao Q."/>
            <person name="Wortman J.R."/>
            <person name="Bidwell S.L."/>
            <person name="Alsmark U.C.M."/>
            <person name="Besteiro S."/>
            <person name="Sicheritz-Ponten T."/>
            <person name="Noel C.J."/>
            <person name="Dacks J.B."/>
            <person name="Foster P.G."/>
            <person name="Simillion C."/>
            <person name="Van de Peer Y."/>
            <person name="Miranda-Saavedra D."/>
            <person name="Barton G.J."/>
            <person name="Westrop G.D."/>
            <person name="Mueller S."/>
            <person name="Dessi D."/>
            <person name="Fiori P.L."/>
            <person name="Ren Q."/>
            <person name="Paulsen I."/>
            <person name="Zhang H."/>
            <person name="Bastida-Corcuera F.D."/>
            <person name="Simoes-Barbosa A."/>
            <person name="Brown M.T."/>
            <person name="Hayes R.D."/>
            <person name="Mukherjee M."/>
            <person name="Okumura C.Y."/>
            <person name="Schneider R."/>
            <person name="Smith A.J."/>
            <person name="Vanacova S."/>
            <person name="Villalvazo M."/>
            <person name="Haas B.J."/>
            <person name="Pertea M."/>
            <person name="Feldblyum T.V."/>
            <person name="Utterback T.R."/>
            <person name="Shu C.L."/>
            <person name="Osoegawa K."/>
            <person name="de Jong P.J."/>
            <person name="Hrdy I."/>
            <person name="Horvathova L."/>
            <person name="Zubacova Z."/>
            <person name="Dolezal P."/>
            <person name="Malik S.B."/>
            <person name="Logsdon J.M. Jr."/>
            <person name="Henze K."/>
            <person name="Gupta A."/>
            <person name="Wang C.C."/>
            <person name="Dunne R.L."/>
            <person name="Upcroft J.A."/>
            <person name="Upcroft P."/>
            <person name="White O."/>
            <person name="Salzberg S.L."/>
            <person name="Tang P."/>
            <person name="Chiu C.-H."/>
            <person name="Lee Y.-S."/>
            <person name="Embley T.M."/>
            <person name="Coombs G.H."/>
            <person name="Mottram J.C."/>
            <person name="Tachezy J."/>
            <person name="Fraser-Liggett C.M."/>
            <person name="Johnson P.J."/>
        </authorList>
    </citation>
    <scope>NUCLEOTIDE SEQUENCE [LARGE SCALE GENOMIC DNA]</scope>
    <source>
        <strain evidence="4">G3</strain>
    </source>
</reference>
<dbReference type="RefSeq" id="XP_001311220.1">
    <property type="nucleotide sequence ID" value="XM_001311219.1"/>
</dbReference>
<dbReference type="SUPFAM" id="SSF50249">
    <property type="entry name" value="Nucleic acid-binding proteins"/>
    <property type="match status" value="1"/>
</dbReference>
<dbReference type="VEuPathDB" id="TrichDB:TVAGG3_0506710"/>
<keyword evidence="3" id="KW-0539">Nucleus</keyword>
<proteinExistence type="predicted"/>
<dbReference type="Proteomes" id="UP000001542">
    <property type="component" value="Unassembled WGS sequence"/>
</dbReference>
<evidence type="ECO:0000313" key="5">
    <source>
        <dbReference type="Proteomes" id="UP000001542"/>
    </source>
</evidence>
<sequence>MSSTADRDSGCFTCQVQINNEVNYLNYQNVRISGLVVESVDLGFKIDDGTGLIKVIYSNDEEYDLPKIGDYVEVLGYVVNQTPYFIKMKCVSIKSDPMFEVRHMLEMASIHKDFFKFQFLTDDTLLASQQSQSTEISKLSQTVFEFIKSKNGNPTTNDEIVELCGNQETATLVIDALLTDTLIYQDGQNYYQI</sequence>
<keyword evidence="5" id="KW-1185">Reference proteome</keyword>
<evidence type="ECO:0000313" key="4">
    <source>
        <dbReference type="EMBL" id="EAX98290.1"/>
    </source>
</evidence>
<dbReference type="VEuPathDB" id="TrichDB:TVAG_018260"/>
<reference evidence="4" key="1">
    <citation type="submission" date="2006-10" db="EMBL/GenBank/DDBJ databases">
        <authorList>
            <person name="Amadeo P."/>
            <person name="Zhao Q."/>
            <person name="Wortman J."/>
            <person name="Fraser-Liggett C."/>
            <person name="Carlton J."/>
        </authorList>
    </citation>
    <scope>NUCLEOTIDE SEQUENCE</scope>
    <source>
        <strain evidence="4">G3</strain>
    </source>
</reference>
<evidence type="ECO:0000256" key="3">
    <source>
        <dbReference type="ARBA" id="ARBA00023242"/>
    </source>
</evidence>
<organism evidence="4 5">
    <name type="scientific">Trichomonas vaginalis (strain ATCC PRA-98 / G3)</name>
    <dbReference type="NCBI Taxonomy" id="412133"/>
    <lineage>
        <taxon>Eukaryota</taxon>
        <taxon>Metamonada</taxon>
        <taxon>Parabasalia</taxon>
        <taxon>Trichomonadida</taxon>
        <taxon>Trichomonadidae</taxon>
        <taxon>Trichomonas</taxon>
    </lineage>
</organism>
<gene>
    <name evidence="4" type="ORF">TVAG_018260</name>
</gene>
<dbReference type="InParanoid" id="A2F9W2"/>
<dbReference type="OrthoDB" id="59690at2759"/>
<dbReference type="GO" id="GO:0005634">
    <property type="term" value="C:nucleus"/>
    <property type="evidence" value="ECO:0007669"/>
    <property type="project" value="UniProtKB-SubCell"/>
</dbReference>
<dbReference type="InterPro" id="IPR012340">
    <property type="entry name" value="NA-bd_OB-fold"/>
</dbReference>
<dbReference type="KEGG" id="tva:4756087"/>
<evidence type="ECO:0000256" key="1">
    <source>
        <dbReference type="ARBA" id="ARBA00004123"/>
    </source>
</evidence>